<feature type="compositionally biased region" description="Low complexity" evidence="1">
    <location>
        <begin position="115"/>
        <end position="124"/>
    </location>
</feature>
<keyword evidence="3" id="KW-1185">Reference proteome</keyword>
<evidence type="ECO:0008006" key="4">
    <source>
        <dbReference type="Google" id="ProtNLM"/>
    </source>
</evidence>
<reference evidence="2 3" key="1">
    <citation type="journal article" date="2024" name="Commun. Biol.">
        <title>Comparative genomic analysis of thermophilic fungi reveals convergent evolutionary adaptations and gene losses.</title>
        <authorList>
            <person name="Steindorff A.S."/>
            <person name="Aguilar-Pontes M.V."/>
            <person name="Robinson A.J."/>
            <person name="Andreopoulos B."/>
            <person name="LaButti K."/>
            <person name="Kuo A."/>
            <person name="Mondo S."/>
            <person name="Riley R."/>
            <person name="Otillar R."/>
            <person name="Haridas S."/>
            <person name="Lipzen A."/>
            <person name="Grimwood J."/>
            <person name="Schmutz J."/>
            <person name="Clum A."/>
            <person name="Reid I.D."/>
            <person name="Moisan M.C."/>
            <person name="Butler G."/>
            <person name="Nguyen T.T.M."/>
            <person name="Dewar K."/>
            <person name="Conant G."/>
            <person name="Drula E."/>
            <person name="Henrissat B."/>
            <person name="Hansel C."/>
            <person name="Singer S."/>
            <person name="Hutchinson M.I."/>
            <person name="de Vries R.P."/>
            <person name="Natvig D.O."/>
            <person name="Powell A.J."/>
            <person name="Tsang A."/>
            <person name="Grigoriev I.V."/>
        </authorList>
    </citation>
    <scope>NUCLEOTIDE SEQUENCE [LARGE SCALE GENOMIC DNA]</scope>
    <source>
        <strain evidence="2 3">CBS 494.80</strain>
    </source>
</reference>
<proteinExistence type="predicted"/>
<evidence type="ECO:0000313" key="2">
    <source>
        <dbReference type="EMBL" id="KAL2074965.1"/>
    </source>
</evidence>
<dbReference type="InterPro" id="IPR029058">
    <property type="entry name" value="AB_hydrolase_fold"/>
</dbReference>
<accession>A0ABR4CYG6</accession>
<organism evidence="2 3">
    <name type="scientific">Oculimacula yallundae</name>
    <dbReference type="NCBI Taxonomy" id="86028"/>
    <lineage>
        <taxon>Eukaryota</taxon>
        <taxon>Fungi</taxon>
        <taxon>Dikarya</taxon>
        <taxon>Ascomycota</taxon>
        <taxon>Pezizomycotina</taxon>
        <taxon>Leotiomycetes</taxon>
        <taxon>Helotiales</taxon>
        <taxon>Ploettnerulaceae</taxon>
        <taxon>Oculimacula</taxon>
    </lineage>
</organism>
<dbReference type="Gene3D" id="3.40.50.1820">
    <property type="entry name" value="alpha/beta hydrolase"/>
    <property type="match status" value="1"/>
</dbReference>
<dbReference type="SUPFAM" id="SSF53474">
    <property type="entry name" value="alpha/beta-Hydrolases"/>
    <property type="match status" value="1"/>
</dbReference>
<dbReference type="EMBL" id="JAZHXI010000002">
    <property type="protein sequence ID" value="KAL2074965.1"/>
    <property type="molecule type" value="Genomic_DNA"/>
</dbReference>
<evidence type="ECO:0000256" key="1">
    <source>
        <dbReference type="SAM" id="MobiDB-lite"/>
    </source>
</evidence>
<feature type="region of interest" description="Disordered" evidence="1">
    <location>
        <begin position="96"/>
        <end position="124"/>
    </location>
</feature>
<protein>
    <recommendedName>
        <fullName evidence="4">AB hydrolase-1 domain-containing protein</fullName>
    </recommendedName>
</protein>
<name>A0ABR4CYG6_9HELO</name>
<gene>
    <name evidence="2" type="ORF">VTL71DRAFT_8745</name>
</gene>
<comment type="caution">
    <text evidence="2">The sequence shown here is derived from an EMBL/GenBank/DDBJ whole genome shotgun (WGS) entry which is preliminary data.</text>
</comment>
<dbReference type="Proteomes" id="UP001595075">
    <property type="component" value="Unassembled WGS sequence"/>
</dbReference>
<sequence>MPSLSRVLAIGVGALTSNVAAIPSIPNLAAFTKGLEKPVVVSSVGGHATCIVGNIPGNAPAMNTELKYPIPANRKRRSARSYILCCPCEFKPGVKEPTPSARNSASKSAPPPTHSRSNSSPTASASINLIGTSSPLHTATSTRCSSTLHDILIRLSRINIAYSLIQSLRSGAIASRAFKSVIGVGHSLGSLLNIALTAQYPNALSAAVLIAFSNDVKGQSVFSSLDLTIARQNAPARFPLLNKDYTISHNIKGNQFASFRLPNFDPVVLLAAEATKQTFALGELFTSSEFVNLADKFTGPVYVVDGENDLPFCQSNCLVPDNKAQTALKILYPIRDAGSGVYIGKGLDMA</sequence>
<evidence type="ECO:0000313" key="3">
    <source>
        <dbReference type="Proteomes" id="UP001595075"/>
    </source>
</evidence>